<dbReference type="Proteomes" id="UP000225706">
    <property type="component" value="Unassembled WGS sequence"/>
</dbReference>
<comment type="subcellular location">
    <subcellularLocation>
        <location evidence="1">Nucleus</location>
    </subcellularLocation>
</comment>
<keyword evidence="2" id="KW-0539">Nucleus</keyword>
<dbReference type="SMART" id="SM00360">
    <property type="entry name" value="RRM"/>
    <property type="match status" value="4"/>
</dbReference>
<evidence type="ECO:0000256" key="1">
    <source>
        <dbReference type="ARBA" id="ARBA00004123"/>
    </source>
</evidence>
<proteinExistence type="predicted"/>
<dbReference type="PANTHER" id="PTHR48033:SF10">
    <property type="entry name" value="RNA-BINDING PROTEIN SQUID"/>
    <property type="match status" value="1"/>
</dbReference>
<dbReference type="AlphaFoldDB" id="A0A2B4SIC4"/>
<evidence type="ECO:0000256" key="2">
    <source>
        <dbReference type="ARBA" id="ARBA00023242"/>
    </source>
</evidence>
<dbReference type="EMBL" id="LSMT01000076">
    <property type="protein sequence ID" value="PFX28833.1"/>
    <property type="molecule type" value="Genomic_DNA"/>
</dbReference>
<dbReference type="GO" id="GO:0003723">
    <property type="term" value="F:RNA binding"/>
    <property type="evidence" value="ECO:0007669"/>
    <property type="project" value="UniProtKB-UniRule"/>
</dbReference>
<evidence type="ECO:0000313" key="5">
    <source>
        <dbReference type="EMBL" id="PFX28833.1"/>
    </source>
</evidence>
<gene>
    <name evidence="5" type="primary">sqd</name>
    <name evidence="5" type="ORF">AWC38_SpisGene6433</name>
</gene>
<dbReference type="GO" id="GO:0005654">
    <property type="term" value="C:nucleoplasm"/>
    <property type="evidence" value="ECO:0007669"/>
    <property type="project" value="TreeGrafter"/>
</dbReference>
<protein>
    <submittedName>
        <fullName evidence="5">RNA-binding protein squid</fullName>
    </submittedName>
</protein>
<reference evidence="6" key="1">
    <citation type="journal article" date="2017" name="bioRxiv">
        <title>Comparative analysis of the genomes of Stylophora pistillata and Acropora digitifera provides evidence for extensive differences between species of corals.</title>
        <authorList>
            <person name="Voolstra C.R."/>
            <person name="Li Y."/>
            <person name="Liew Y.J."/>
            <person name="Baumgarten S."/>
            <person name="Zoccola D."/>
            <person name="Flot J.-F."/>
            <person name="Tambutte S."/>
            <person name="Allemand D."/>
            <person name="Aranda M."/>
        </authorList>
    </citation>
    <scope>NUCLEOTIDE SEQUENCE [LARGE SCALE GENOMIC DNA]</scope>
</reference>
<name>A0A2B4SIC4_STYPI</name>
<organism evidence="5 6">
    <name type="scientific">Stylophora pistillata</name>
    <name type="common">Smooth cauliflower coral</name>
    <dbReference type="NCBI Taxonomy" id="50429"/>
    <lineage>
        <taxon>Eukaryota</taxon>
        <taxon>Metazoa</taxon>
        <taxon>Cnidaria</taxon>
        <taxon>Anthozoa</taxon>
        <taxon>Hexacorallia</taxon>
        <taxon>Scleractinia</taxon>
        <taxon>Astrocoeniina</taxon>
        <taxon>Pocilloporidae</taxon>
        <taxon>Stylophora</taxon>
    </lineage>
</organism>
<dbReference type="Gene3D" id="3.30.70.330">
    <property type="match status" value="4"/>
</dbReference>
<evidence type="ECO:0000313" key="6">
    <source>
        <dbReference type="Proteomes" id="UP000225706"/>
    </source>
</evidence>
<dbReference type="InterPro" id="IPR012677">
    <property type="entry name" value="Nucleotide-bd_a/b_plait_sf"/>
</dbReference>
<feature type="domain" description="RRM" evidence="4">
    <location>
        <begin position="43"/>
        <end position="119"/>
    </location>
</feature>
<dbReference type="Pfam" id="PF00076">
    <property type="entry name" value="RRM_1"/>
    <property type="match status" value="3"/>
</dbReference>
<dbReference type="OrthoDB" id="5961786at2759"/>
<accession>A0A2B4SIC4</accession>
<dbReference type="PANTHER" id="PTHR48033">
    <property type="entry name" value="RNA-BINDING (RRM/RBD/RNP MOTIFS) FAMILY PROTEIN"/>
    <property type="match status" value="1"/>
</dbReference>
<comment type="caution">
    <text evidence="5">The sequence shown here is derived from an EMBL/GenBank/DDBJ whole genome shotgun (WGS) entry which is preliminary data.</text>
</comment>
<dbReference type="InterPro" id="IPR035979">
    <property type="entry name" value="RBD_domain_sf"/>
</dbReference>
<dbReference type="SUPFAM" id="SSF54928">
    <property type="entry name" value="RNA-binding domain, RBD"/>
    <property type="match status" value="2"/>
</dbReference>
<feature type="domain" description="RRM" evidence="4">
    <location>
        <begin position="206"/>
        <end position="283"/>
    </location>
</feature>
<evidence type="ECO:0000256" key="3">
    <source>
        <dbReference type="PROSITE-ProRule" id="PRU00176"/>
    </source>
</evidence>
<sequence>MHGQAKFSRKSTIEATFEANDTDCGENVVSASTNPHFVHPDERTIFVAKLNPIATKKSLKDYFAQFGEVEEVFMKPPRKFKQIWPYAHVQFKDVSSMEKVLTQRHFIHMRYVQVDPAFNKYSPKKICIYDVPENLEKTVLKAHFSQYGNIKKVEEFYRIKPYYCFIKFTTSDAVLKALERPIVKIGDSEVLVKKCIENAQKTHVKRRVFINDVPEGLTLEHLKDYFGYFGSLAFIDMIFLRNHKERRDMAMVAFFDDAPVKKIEKTMMHSINGEEVRVQRATSLDGNKERHVQIFVDKIPGCVKREELTHYFEGFNNDVIHISTKRWGAERNFQSAFIKFKKRSTVHKIMARGEHSIGGRHFIVKRPSLSNNNQNARQKRNGWSGLCHFSQQLSSIICLFIHDSGLAKDLKQPYYPFSEGKGALRFYILKFGVKQDKRGRHLGTHQA</sequence>
<dbReference type="GO" id="GO:0000785">
    <property type="term" value="C:chromatin"/>
    <property type="evidence" value="ECO:0007669"/>
    <property type="project" value="TreeGrafter"/>
</dbReference>
<dbReference type="PROSITE" id="PS50102">
    <property type="entry name" value="RRM"/>
    <property type="match status" value="2"/>
</dbReference>
<dbReference type="GO" id="GO:0010468">
    <property type="term" value="P:regulation of gene expression"/>
    <property type="evidence" value="ECO:0007669"/>
    <property type="project" value="TreeGrafter"/>
</dbReference>
<dbReference type="STRING" id="50429.A0A2B4SIC4"/>
<keyword evidence="3" id="KW-0694">RNA-binding</keyword>
<evidence type="ECO:0000259" key="4">
    <source>
        <dbReference type="PROSITE" id="PS50102"/>
    </source>
</evidence>
<keyword evidence="6" id="KW-1185">Reference proteome</keyword>
<dbReference type="InterPro" id="IPR000504">
    <property type="entry name" value="RRM_dom"/>
</dbReference>